<dbReference type="Proteomes" id="UP000297703">
    <property type="component" value="Unassembled WGS sequence"/>
</dbReference>
<protein>
    <submittedName>
        <fullName evidence="2">WD repeat-containing protein 82</fullName>
    </submittedName>
</protein>
<comment type="caution">
    <text evidence="2">The sequence shown here is derived from an EMBL/GenBank/DDBJ whole genome shotgun (WGS) entry which is preliminary data.</text>
</comment>
<accession>A0A4D9DVN9</accession>
<feature type="compositionally biased region" description="Low complexity" evidence="1">
    <location>
        <begin position="1"/>
        <end position="11"/>
    </location>
</feature>
<evidence type="ECO:0000313" key="3">
    <source>
        <dbReference type="Proteomes" id="UP000297703"/>
    </source>
</evidence>
<feature type="compositionally biased region" description="Basic and acidic residues" evidence="1">
    <location>
        <begin position="27"/>
        <end position="43"/>
    </location>
</feature>
<name>A0A4D9DVN9_9SAUR</name>
<feature type="region of interest" description="Disordered" evidence="1">
    <location>
        <begin position="1"/>
        <end position="44"/>
    </location>
</feature>
<evidence type="ECO:0000313" key="2">
    <source>
        <dbReference type="EMBL" id="TFK02001.1"/>
    </source>
</evidence>
<dbReference type="AlphaFoldDB" id="A0A4D9DVN9"/>
<reference evidence="2 3" key="2">
    <citation type="submission" date="2019-04" db="EMBL/GenBank/DDBJ databases">
        <title>The genome sequence of big-headed turtle.</title>
        <authorList>
            <person name="Gong S."/>
        </authorList>
    </citation>
    <scope>NUCLEOTIDE SEQUENCE [LARGE SCALE GENOMIC DNA]</scope>
    <source>
        <strain evidence="2">DO16091913</strain>
        <tissue evidence="2">Muscle</tissue>
    </source>
</reference>
<proteinExistence type="predicted"/>
<gene>
    <name evidence="2" type="ORF">DR999_PMT15766</name>
</gene>
<organism evidence="2 3">
    <name type="scientific">Platysternon megacephalum</name>
    <name type="common">big-headed turtle</name>
    <dbReference type="NCBI Taxonomy" id="55544"/>
    <lineage>
        <taxon>Eukaryota</taxon>
        <taxon>Metazoa</taxon>
        <taxon>Chordata</taxon>
        <taxon>Craniata</taxon>
        <taxon>Vertebrata</taxon>
        <taxon>Euteleostomi</taxon>
        <taxon>Archelosauria</taxon>
        <taxon>Testudinata</taxon>
        <taxon>Testudines</taxon>
        <taxon>Cryptodira</taxon>
        <taxon>Durocryptodira</taxon>
        <taxon>Testudinoidea</taxon>
        <taxon>Platysternidae</taxon>
        <taxon>Platysternon</taxon>
    </lineage>
</organism>
<keyword evidence="3" id="KW-1185">Reference proteome</keyword>
<reference evidence="2 3" key="1">
    <citation type="submission" date="2019-04" db="EMBL/GenBank/DDBJ databases">
        <title>Draft genome of the big-headed turtle Platysternon megacephalum.</title>
        <authorList>
            <person name="Gong S."/>
        </authorList>
    </citation>
    <scope>NUCLEOTIDE SEQUENCE [LARGE SCALE GENOMIC DNA]</scope>
    <source>
        <strain evidence="2">DO16091913</strain>
        <tissue evidence="2">Muscle</tissue>
    </source>
</reference>
<sequence>MAKVNLLSPSLPQSPPAIVINGPAVRRKGEGRGEKKSATDKRTSQLNVFKKPNVTLVLLVCSCQVTFSLTCKIDGVCWGGGPRQGVPDFSEKVPRNTERLFDIALYL</sequence>
<dbReference type="EMBL" id="QXTE01000203">
    <property type="protein sequence ID" value="TFK02001.1"/>
    <property type="molecule type" value="Genomic_DNA"/>
</dbReference>
<evidence type="ECO:0000256" key="1">
    <source>
        <dbReference type="SAM" id="MobiDB-lite"/>
    </source>
</evidence>